<gene>
    <name evidence="12" type="ORF">AAP_01512</name>
</gene>
<dbReference type="VEuPathDB" id="FungiDB:AAP_01512"/>
<evidence type="ECO:0000256" key="5">
    <source>
        <dbReference type="ARBA" id="ARBA00022792"/>
    </source>
</evidence>
<evidence type="ECO:0000313" key="13">
    <source>
        <dbReference type="Proteomes" id="UP000242877"/>
    </source>
</evidence>
<dbReference type="Proteomes" id="UP000242877">
    <property type="component" value="Unassembled WGS sequence"/>
</dbReference>
<comment type="caution">
    <text evidence="12">The sequence shown here is derived from an EMBL/GenBank/DDBJ whole genome shotgun (WGS) entry which is preliminary data.</text>
</comment>
<evidence type="ECO:0000256" key="3">
    <source>
        <dbReference type="ARBA" id="ARBA00017689"/>
    </source>
</evidence>
<accession>A0A168BA99</accession>
<keyword evidence="8 9" id="KW-0472">Membrane</keyword>
<keyword evidence="6" id="KW-1133">Transmembrane helix</keyword>
<keyword evidence="7 9" id="KW-0496">Mitochondrion</keyword>
<comment type="subcellular location">
    <subcellularLocation>
        <location evidence="1 9">Mitochondrion inner membrane</location>
    </subcellularLocation>
</comment>
<organism evidence="12 13">
    <name type="scientific">Ascosphaera apis ARSEF 7405</name>
    <dbReference type="NCBI Taxonomy" id="392613"/>
    <lineage>
        <taxon>Eukaryota</taxon>
        <taxon>Fungi</taxon>
        <taxon>Dikarya</taxon>
        <taxon>Ascomycota</taxon>
        <taxon>Pezizomycotina</taxon>
        <taxon>Eurotiomycetes</taxon>
        <taxon>Eurotiomycetidae</taxon>
        <taxon>Onygenales</taxon>
        <taxon>Ascosphaeraceae</taxon>
        <taxon>Ascosphaera</taxon>
    </lineage>
</organism>
<dbReference type="PANTHER" id="PTHR31586">
    <property type="entry name" value="CYTOCHROME C OXIDASE PROTEIN 20"/>
    <property type="match status" value="1"/>
</dbReference>
<dbReference type="GO" id="GO:0033617">
    <property type="term" value="P:mitochondrial respiratory chain complex IV assembly"/>
    <property type="evidence" value="ECO:0007669"/>
    <property type="project" value="InterPro"/>
</dbReference>
<comment type="function">
    <text evidence="9">Involved in the assembly of the cytochrome c oxidase complex.</text>
</comment>
<evidence type="ECO:0000256" key="2">
    <source>
        <dbReference type="ARBA" id="ARBA00009575"/>
    </source>
</evidence>
<evidence type="ECO:0000256" key="7">
    <source>
        <dbReference type="ARBA" id="ARBA00023128"/>
    </source>
</evidence>
<dbReference type="OrthoDB" id="14603at2759"/>
<keyword evidence="5 9" id="KW-0999">Mitochondrion inner membrane</keyword>
<dbReference type="InterPro" id="IPR022533">
    <property type="entry name" value="Cox20"/>
</dbReference>
<evidence type="ECO:0000256" key="6">
    <source>
        <dbReference type="ARBA" id="ARBA00022989"/>
    </source>
</evidence>
<keyword evidence="13" id="KW-1185">Reference proteome</keyword>
<evidence type="ECO:0000256" key="8">
    <source>
        <dbReference type="ARBA" id="ARBA00023136"/>
    </source>
</evidence>
<evidence type="ECO:0000256" key="11">
    <source>
        <dbReference type="SAM" id="MobiDB-lite"/>
    </source>
</evidence>
<name>A0A168BA99_9EURO</name>
<sequence>MSQDSASHPQPARSRPQDAKLWEEFGSQQANALSGGGTPSKAPKPSEHEPPSLIPKQSLDGYKHMVQTPCARDSFMVGIAGGAAIGGIKATIGGLKKMWPACNWAVGSFTVLTIATYELCQRQRKIELEGMKEAAELMAKLKEKKEKERAELKAAAEEAQRYAEEQKWKNSWRNPRNWLPW</sequence>
<dbReference type="PANTHER" id="PTHR31586:SF1">
    <property type="entry name" value="CYTOCHROME C OXIDASE ASSEMBLY PROTEIN COX20, MITOCHONDRIAL"/>
    <property type="match status" value="1"/>
</dbReference>
<dbReference type="AlphaFoldDB" id="A0A168BA99"/>
<dbReference type="PIRSF" id="PIRSF007871">
    <property type="entry name" value="Cox20"/>
    <property type="match status" value="1"/>
</dbReference>
<evidence type="ECO:0000256" key="4">
    <source>
        <dbReference type="ARBA" id="ARBA00022692"/>
    </source>
</evidence>
<keyword evidence="10" id="KW-0175">Coiled coil</keyword>
<protein>
    <recommendedName>
        <fullName evidence="3 9">Cytochrome c oxidase assembly protein COX20, mitochondrial</fullName>
    </recommendedName>
</protein>
<feature type="coiled-coil region" evidence="10">
    <location>
        <begin position="128"/>
        <end position="169"/>
    </location>
</feature>
<keyword evidence="4" id="KW-0812">Transmembrane</keyword>
<evidence type="ECO:0000313" key="12">
    <source>
        <dbReference type="EMBL" id="KZZ95024.1"/>
    </source>
</evidence>
<comment type="similarity">
    <text evidence="2 9">Belongs to the COX20 family.</text>
</comment>
<evidence type="ECO:0000256" key="1">
    <source>
        <dbReference type="ARBA" id="ARBA00004273"/>
    </source>
</evidence>
<proteinExistence type="inferred from homology"/>
<feature type="region of interest" description="Disordered" evidence="11">
    <location>
        <begin position="1"/>
        <end position="58"/>
    </location>
</feature>
<dbReference type="GO" id="GO:0005743">
    <property type="term" value="C:mitochondrial inner membrane"/>
    <property type="evidence" value="ECO:0007669"/>
    <property type="project" value="UniProtKB-SubCell"/>
</dbReference>
<dbReference type="Pfam" id="PF12597">
    <property type="entry name" value="Cox20"/>
    <property type="match status" value="1"/>
</dbReference>
<reference evidence="12 13" key="1">
    <citation type="journal article" date="2016" name="Genome Biol. Evol.">
        <title>Divergent and convergent evolution of fungal pathogenicity.</title>
        <authorList>
            <person name="Shang Y."/>
            <person name="Xiao G."/>
            <person name="Zheng P."/>
            <person name="Cen K."/>
            <person name="Zhan S."/>
            <person name="Wang C."/>
        </authorList>
    </citation>
    <scope>NUCLEOTIDE SEQUENCE [LARGE SCALE GENOMIC DNA]</scope>
    <source>
        <strain evidence="12 13">ARSEF 7405</strain>
    </source>
</reference>
<evidence type="ECO:0000256" key="10">
    <source>
        <dbReference type="SAM" id="Coils"/>
    </source>
</evidence>
<evidence type="ECO:0000256" key="9">
    <source>
        <dbReference type="PIRNR" id="PIRNR007871"/>
    </source>
</evidence>
<dbReference type="EMBL" id="AZGZ01000005">
    <property type="protein sequence ID" value="KZZ95024.1"/>
    <property type="molecule type" value="Genomic_DNA"/>
</dbReference>